<evidence type="ECO:0000256" key="2">
    <source>
        <dbReference type="ARBA" id="ARBA00022475"/>
    </source>
</evidence>
<protein>
    <recommendedName>
        <fullName evidence="9">Pycsar effector protein domain-containing protein</fullName>
    </recommendedName>
</protein>
<dbReference type="GO" id="GO:0005886">
    <property type="term" value="C:plasma membrane"/>
    <property type="evidence" value="ECO:0007669"/>
    <property type="project" value="UniProtKB-SubCell"/>
</dbReference>
<evidence type="ECO:0000313" key="11">
    <source>
        <dbReference type="Proteomes" id="UP000252081"/>
    </source>
</evidence>
<accession>A0A366L0U5</accession>
<dbReference type="Proteomes" id="UP000252081">
    <property type="component" value="Unassembled WGS sequence"/>
</dbReference>
<dbReference type="InterPro" id="IPR043760">
    <property type="entry name" value="PycTM_dom"/>
</dbReference>
<dbReference type="GO" id="GO:0051607">
    <property type="term" value="P:defense response to virus"/>
    <property type="evidence" value="ECO:0007669"/>
    <property type="project" value="UniProtKB-KW"/>
</dbReference>
<dbReference type="EMBL" id="QNQU01000010">
    <property type="protein sequence ID" value="RBQ06772.1"/>
    <property type="molecule type" value="Genomic_DNA"/>
</dbReference>
<evidence type="ECO:0000256" key="5">
    <source>
        <dbReference type="ARBA" id="ARBA00022989"/>
    </source>
</evidence>
<feature type="transmembrane region" description="Helical" evidence="8">
    <location>
        <begin position="66"/>
        <end position="89"/>
    </location>
</feature>
<gene>
    <name evidence="10" type="ORF">DRW42_13440</name>
</gene>
<organism evidence="10 11">
    <name type="scientific">Pedobacter miscanthi</name>
    <dbReference type="NCBI Taxonomy" id="2259170"/>
    <lineage>
        <taxon>Bacteria</taxon>
        <taxon>Pseudomonadati</taxon>
        <taxon>Bacteroidota</taxon>
        <taxon>Sphingobacteriia</taxon>
        <taxon>Sphingobacteriales</taxon>
        <taxon>Sphingobacteriaceae</taxon>
        <taxon>Pedobacter</taxon>
    </lineage>
</organism>
<comment type="caution">
    <text evidence="10">The sequence shown here is derived from an EMBL/GenBank/DDBJ whole genome shotgun (WGS) entry which is preliminary data.</text>
</comment>
<name>A0A366L0U5_9SPHI</name>
<evidence type="ECO:0000313" key="10">
    <source>
        <dbReference type="EMBL" id="RBQ06772.1"/>
    </source>
</evidence>
<dbReference type="RefSeq" id="WP_113949335.1">
    <property type="nucleotide sequence ID" value="NZ_QNQU01000010.1"/>
</dbReference>
<evidence type="ECO:0000259" key="9">
    <source>
        <dbReference type="Pfam" id="PF18967"/>
    </source>
</evidence>
<feature type="domain" description="Pycsar effector protein" evidence="9">
    <location>
        <begin position="25"/>
        <end position="179"/>
    </location>
</feature>
<feature type="transmembrane region" description="Helical" evidence="8">
    <location>
        <begin position="159"/>
        <end position="184"/>
    </location>
</feature>
<keyword evidence="7 8" id="KW-0472">Membrane</keyword>
<feature type="transmembrane region" description="Helical" evidence="8">
    <location>
        <begin position="41"/>
        <end position="60"/>
    </location>
</feature>
<proteinExistence type="predicted"/>
<keyword evidence="3 8" id="KW-0812">Transmembrane</keyword>
<evidence type="ECO:0000256" key="1">
    <source>
        <dbReference type="ARBA" id="ARBA00004236"/>
    </source>
</evidence>
<evidence type="ECO:0000256" key="4">
    <source>
        <dbReference type="ARBA" id="ARBA00022741"/>
    </source>
</evidence>
<dbReference type="AlphaFoldDB" id="A0A366L0U5"/>
<keyword evidence="2" id="KW-1003">Cell membrane</keyword>
<evidence type="ECO:0000256" key="3">
    <source>
        <dbReference type="ARBA" id="ARBA00022692"/>
    </source>
</evidence>
<keyword evidence="11" id="KW-1185">Reference proteome</keyword>
<comment type="subcellular location">
    <subcellularLocation>
        <location evidence="1">Cell membrane</location>
    </subcellularLocation>
</comment>
<reference evidence="10 11" key="1">
    <citation type="submission" date="2018-07" db="EMBL/GenBank/DDBJ databases">
        <title>A draft genome of a endophytic bacteria, a new species of Pedobacter.</title>
        <authorList>
            <person name="Zhang Z.D."/>
            <person name="Chen Z.J."/>
        </authorList>
    </citation>
    <scope>NUCLEOTIDE SEQUENCE [LARGE SCALE GENOMIC DNA]</scope>
    <source>
        <strain evidence="10 11">RS10</strain>
    </source>
</reference>
<keyword evidence="5 8" id="KW-1133">Transmembrane helix</keyword>
<dbReference type="Pfam" id="PF18967">
    <property type="entry name" value="PycTM"/>
    <property type="match status" value="1"/>
</dbReference>
<evidence type="ECO:0000256" key="6">
    <source>
        <dbReference type="ARBA" id="ARBA00023118"/>
    </source>
</evidence>
<keyword evidence="6" id="KW-0051">Antiviral defense</keyword>
<keyword evidence="4" id="KW-0547">Nucleotide-binding</keyword>
<sequence>MSHKQIKNKKELKVKKKEIANFFESNLKNHWHLSDHADRQATVMAMVSTTLFTLSLFIAFSRPESIRMLPLAVFTCCNIAVLIISFISLRAEIGKPKMIIQGSQEEEKINLLYAGHFHRLSFADYEQSLLERFVTQAILSGDALQMDYLRGVELGRKYFALKCASIVLLIALSTYIPYILYMLLLNN</sequence>
<dbReference type="GO" id="GO:0000166">
    <property type="term" value="F:nucleotide binding"/>
    <property type="evidence" value="ECO:0007669"/>
    <property type="project" value="UniProtKB-KW"/>
</dbReference>
<evidence type="ECO:0000256" key="8">
    <source>
        <dbReference type="SAM" id="Phobius"/>
    </source>
</evidence>
<evidence type="ECO:0000256" key="7">
    <source>
        <dbReference type="ARBA" id="ARBA00023136"/>
    </source>
</evidence>